<accession>A0A511YJV4</accession>
<keyword evidence="3" id="KW-1185">Reference proteome</keyword>
<keyword evidence="1" id="KW-1133">Transmembrane helix</keyword>
<dbReference type="RefSeq" id="WP_146940449.1">
    <property type="nucleotide sequence ID" value="NZ_BJYJ01000004.1"/>
</dbReference>
<feature type="transmembrane region" description="Helical" evidence="1">
    <location>
        <begin position="5"/>
        <end position="25"/>
    </location>
</feature>
<keyword evidence="1" id="KW-0472">Membrane</keyword>
<evidence type="ECO:0000256" key="1">
    <source>
        <dbReference type="SAM" id="Phobius"/>
    </source>
</evidence>
<protein>
    <recommendedName>
        <fullName evidence="4">VanZ-like domain-containing protein</fullName>
    </recommendedName>
</protein>
<feature type="transmembrane region" description="Helical" evidence="1">
    <location>
        <begin position="116"/>
        <end position="135"/>
    </location>
</feature>
<dbReference type="OrthoDB" id="1432489at2"/>
<dbReference type="AlphaFoldDB" id="A0A511YJV4"/>
<comment type="caution">
    <text evidence="2">The sequence shown here is derived from an EMBL/GenBank/DDBJ whole genome shotgun (WGS) entry which is preliminary data.</text>
</comment>
<keyword evidence="1" id="KW-0812">Transmembrane</keyword>
<proteinExistence type="predicted"/>
<name>A0A511YJV4_9FLAO</name>
<dbReference type="EMBL" id="BJYJ01000004">
    <property type="protein sequence ID" value="GEN75490.1"/>
    <property type="molecule type" value="Genomic_DNA"/>
</dbReference>
<organism evidence="2 3">
    <name type="scientific">Chryseobacterium hagamense</name>
    <dbReference type="NCBI Taxonomy" id="395935"/>
    <lineage>
        <taxon>Bacteria</taxon>
        <taxon>Pseudomonadati</taxon>
        <taxon>Bacteroidota</taxon>
        <taxon>Flavobacteriia</taxon>
        <taxon>Flavobacteriales</taxon>
        <taxon>Weeksellaceae</taxon>
        <taxon>Chryseobacterium group</taxon>
        <taxon>Chryseobacterium</taxon>
    </lineage>
</organism>
<feature type="transmembrane region" description="Helical" evidence="1">
    <location>
        <begin position="60"/>
        <end position="79"/>
    </location>
</feature>
<reference evidence="2 3" key="1">
    <citation type="submission" date="2019-07" db="EMBL/GenBank/DDBJ databases">
        <title>Whole genome shotgun sequence of Chryseobacterium hagamense NBRC 105253.</title>
        <authorList>
            <person name="Hosoyama A."/>
            <person name="Uohara A."/>
            <person name="Ohji S."/>
            <person name="Ichikawa N."/>
        </authorList>
    </citation>
    <scope>NUCLEOTIDE SEQUENCE [LARGE SCALE GENOMIC DNA]</scope>
    <source>
        <strain evidence="2 3">NBRC 105253</strain>
    </source>
</reference>
<sequence length="145" mass="17413">MKIRILKITVLFLPVLLGGIIYVIFRTEKLIMFRWFECLNISQEIFALKKYSNNYVLPDWFIFSLPDGLWIYSYTSILLEIWKYSITKQNLFWIFSIPITAILSEFFQFFKIIPGTFDFTDVIFYLIGIMIPFISQQKQFNTEKL</sequence>
<evidence type="ECO:0008006" key="4">
    <source>
        <dbReference type="Google" id="ProtNLM"/>
    </source>
</evidence>
<gene>
    <name evidence="2" type="ORF">CHA01nite_12300</name>
</gene>
<evidence type="ECO:0000313" key="3">
    <source>
        <dbReference type="Proteomes" id="UP000321863"/>
    </source>
</evidence>
<evidence type="ECO:0000313" key="2">
    <source>
        <dbReference type="EMBL" id="GEN75490.1"/>
    </source>
</evidence>
<feature type="transmembrane region" description="Helical" evidence="1">
    <location>
        <begin position="91"/>
        <end position="110"/>
    </location>
</feature>
<dbReference type="Proteomes" id="UP000321863">
    <property type="component" value="Unassembled WGS sequence"/>
</dbReference>